<dbReference type="PANTHER" id="PTHR33383">
    <property type="entry name" value="MEMBRANE PROTEIN INSERTION EFFICIENCY FACTOR-RELATED"/>
    <property type="match status" value="1"/>
</dbReference>
<protein>
    <recommendedName>
        <fullName evidence="1">Putative membrane protein insertion efficiency factor</fullName>
    </recommendedName>
</protein>
<sequence>MIGIYQRWISPWLGQSCRFEPSCSWYTREAIERYGIMHGTCLGVFRLCKCHPFHPGGIDPVP</sequence>
<keyword evidence="1" id="KW-0472">Membrane</keyword>
<dbReference type="Pfam" id="PF01809">
    <property type="entry name" value="YidD"/>
    <property type="match status" value="1"/>
</dbReference>
<comment type="similarity">
    <text evidence="1">Belongs to the UPF0161 family.</text>
</comment>
<name>A0ABU3K8X6_9BACT</name>
<keyword evidence="1" id="KW-1003">Cell membrane</keyword>
<comment type="function">
    <text evidence="1">Could be involved in insertion of integral membrane proteins into the membrane.</text>
</comment>
<reference evidence="2 3" key="1">
    <citation type="journal article" date="2023" name="ISME J.">
        <title>Cultivation and genomic characterization of novel and ubiquitous marine nitrite-oxidizing bacteria from the Nitrospirales.</title>
        <authorList>
            <person name="Mueller A.J."/>
            <person name="Daebeler A."/>
            <person name="Herbold C.W."/>
            <person name="Kirkegaard R.H."/>
            <person name="Daims H."/>
        </authorList>
    </citation>
    <scope>NUCLEOTIDE SEQUENCE [LARGE SCALE GENOMIC DNA]</scope>
    <source>
        <strain evidence="2 3">EB</strain>
    </source>
</reference>
<dbReference type="EMBL" id="JAQOUE010000001">
    <property type="protein sequence ID" value="MDT7042899.1"/>
    <property type="molecule type" value="Genomic_DNA"/>
</dbReference>
<comment type="caution">
    <text evidence="2">The sequence shown here is derived from an EMBL/GenBank/DDBJ whole genome shotgun (WGS) entry which is preliminary data.</text>
</comment>
<evidence type="ECO:0000313" key="3">
    <source>
        <dbReference type="Proteomes" id="UP001250932"/>
    </source>
</evidence>
<proteinExistence type="inferred from homology"/>
<evidence type="ECO:0000256" key="1">
    <source>
        <dbReference type="HAMAP-Rule" id="MF_00386"/>
    </source>
</evidence>
<dbReference type="SMART" id="SM01234">
    <property type="entry name" value="Haemolytic"/>
    <property type="match status" value="1"/>
</dbReference>
<organism evidence="2 3">
    <name type="scientific">Candidatus Nitronereus thalassa</name>
    <dbReference type="NCBI Taxonomy" id="3020898"/>
    <lineage>
        <taxon>Bacteria</taxon>
        <taxon>Pseudomonadati</taxon>
        <taxon>Nitrospirota</taxon>
        <taxon>Nitrospiria</taxon>
        <taxon>Nitrospirales</taxon>
        <taxon>Nitrospiraceae</taxon>
        <taxon>Candidatus Nitronereus</taxon>
    </lineage>
</organism>
<dbReference type="InterPro" id="IPR002696">
    <property type="entry name" value="Membr_insert_effic_factor_YidD"/>
</dbReference>
<dbReference type="RefSeq" id="WP_313834282.1">
    <property type="nucleotide sequence ID" value="NZ_JAQOUE010000001.1"/>
</dbReference>
<dbReference type="PANTHER" id="PTHR33383:SF1">
    <property type="entry name" value="MEMBRANE PROTEIN INSERTION EFFICIENCY FACTOR-RELATED"/>
    <property type="match status" value="1"/>
</dbReference>
<accession>A0ABU3K8X6</accession>
<dbReference type="HAMAP" id="MF_00386">
    <property type="entry name" value="UPF0161_YidD"/>
    <property type="match status" value="1"/>
</dbReference>
<comment type="subcellular location">
    <subcellularLocation>
        <location evidence="1">Cell membrane</location>
        <topology evidence="1">Peripheral membrane protein</topology>
        <orientation evidence="1">Cytoplasmic side</orientation>
    </subcellularLocation>
</comment>
<dbReference type="Proteomes" id="UP001250932">
    <property type="component" value="Unassembled WGS sequence"/>
</dbReference>
<gene>
    <name evidence="2" type="primary">yidD</name>
    <name evidence="2" type="ORF">PPG34_11085</name>
</gene>
<keyword evidence="3" id="KW-1185">Reference proteome</keyword>
<evidence type="ECO:0000313" key="2">
    <source>
        <dbReference type="EMBL" id="MDT7042899.1"/>
    </source>
</evidence>
<dbReference type="NCBIfam" id="TIGR00278">
    <property type="entry name" value="membrane protein insertion efficiency factor YidD"/>
    <property type="match status" value="1"/>
</dbReference>